<keyword evidence="4" id="KW-0819">tRNA processing</keyword>
<dbReference type="InterPro" id="IPR046885">
    <property type="entry name" value="MnmA-like_C"/>
</dbReference>
<evidence type="ECO:0000256" key="2">
    <source>
        <dbReference type="ARBA" id="ARBA00022555"/>
    </source>
</evidence>
<keyword evidence="6" id="KW-0067">ATP-binding</keyword>
<dbReference type="NCBIfam" id="NF001138">
    <property type="entry name" value="PRK00143.1"/>
    <property type="match status" value="1"/>
</dbReference>
<dbReference type="FunFam" id="2.30.30.280:FF:000001">
    <property type="entry name" value="tRNA-specific 2-thiouridylase MnmA"/>
    <property type="match status" value="1"/>
</dbReference>
<dbReference type="Gene3D" id="2.40.30.10">
    <property type="entry name" value="Translation factors"/>
    <property type="match status" value="1"/>
</dbReference>
<evidence type="ECO:0000256" key="1">
    <source>
        <dbReference type="ARBA" id="ARBA00011949"/>
    </source>
</evidence>
<dbReference type="EC" id="2.8.1.13" evidence="1"/>
<dbReference type="Pfam" id="PF03054">
    <property type="entry name" value="tRNA_Me_trans"/>
    <property type="match status" value="1"/>
</dbReference>
<sequence length="359" mass="41168">MMNIDEIKDKRIAVLLSGGVDSSVVVYELVRMGVQPDCFYIKIGPEEQEEWDCTSEEDLEMATHVAAKYGCKLQVVDCHKEYWNEVTRYTMEKVKAGYTPNPDVMCNRLIKFGAFHEKMGYQYDLIATGHYAQTEIIEGRKWLTTSPDPVKDQTDFLAQIYDWQLKKALFPIGHYQKGEVRKIAEREHLINAKRKDSQGICFLGQINYNEYLRRYIGENPGKVIELETGKLIGEHRGLWFHTIGQRHGLGFGGGPWFVVKKDVANNVLYISKGYDPQTAYQKDFKIHDFHFLTMPVDMHHVTFKIRHTPEFHSGIIEQTAPDSYTVHAETAIHGVAPGQFCVVYDEQHHCCIGSGEITV</sequence>
<name>A0A2K0XF65_9BACT</name>
<dbReference type="InterPro" id="IPR014729">
    <property type="entry name" value="Rossmann-like_a/b/a_fold"/>
</dbReference>
<organism evidence="12 13">
    <name type="scientific">Hoylesella timonensis</name>
    <dbReference type="NCBI Taxonomy" id="386414"/>
    <lineage>
        <taxon>Bacteria</taxon>
        <taxon>Pseudomonadati</taxon>
        <taxon>Bacteroidota</taxon>
        <taxon>Bacteroidia</taxon>
        <taxon>Bacteroidales</taxon>
        <taxon>Prevotellaceae</taxon>
        <taxon>Hoylesella</taxon>
    </lineage>
</organism>
<evidence type="ECO:0000256" key="9">
    <source>
        <dbReference type="ARBA" id="ARBA00051542"/>
    </source>
</evidence>
<dbReference type="InterPro" id="IPR004506">
    <property type="entry name" value="MnmA-like"/>
</dbReference>
<evidence type="ECO:0000259" key="10">
    <source>
        <dbReference type="Pfam" id="PF20258"/>
    </source>
</evidence>
<dbReference type="GO" id="GO:0005524">
    <property type="term" value="F:ATP binding"/>
    <property type="evidence" value="ECO:0007669"/>
    <property type="project" value="UniProtKB-KW"/>
</dbReference>
<dbReference type="GO" id="GO:0000049">
    <property type="term" value="F:tRNA binding"/>
    <property type="evidence" value="ECO:0007669"/>
    <property type="project" value="UniProtKB-KW"/>
</dbReference>
<dbReference type="InterPro" id="IPR023382">
    <property type="entry name" value="MnmA-like_central_sf"/>
</dbReference>
<dbReference type="Pfam" id="PF20258">
    <property type="entry name" value="tRNA_Me_trans_C"/>
    <property type="match status" value="1"/>
</dbReference>
<reference evidence="12 13" key="1">
    <citation type="submission" date="2017-03" db="EMBL/GenBank/DDBJ databases">
        <authorList>
            <person name="Afonso C.L."/>
            <person name="Miller P.J."/>
            <person name="Scott M.A."/>
            <person name="Spackman E."/>
            <person name="Goraichik I."/>
            <person name="Dimitrov K.M."/>
            <person name="Suarez D.L."/>
            <person name="Swayne D.E."/>
        </authorList>
    </citation>
    <scope>NUCLEOTIDE SEQUENCE [LARGE SCALE GENOMIC DNA]</scope>
    <source>
        <strain evidence="12 13">DNF00076</strain>
    </source>
</reference>
<dbReference type="EMBL" id="NBAX01000008">
    <property type="protein sequence ID" value="PNP93165.1"/>
    <property type="molecule type" value="Genomic_DNA"/>
</dbReference>
<keyword evidence="7" id="KW-0694">RNA-binding</keyword>
<dbReference type="GO" id="GO:0103016">
    <property type="term" value="F:tRNA-uridine 2-sulfurtransferase activity"/>
    <property type="evidence" value="ECO:0007669"/>
    <property type="project" value="UniProtKB-EC"/>
</dbReference>
<dbReference type="InterPro" id="IPR051305">
    <property type="entry name" value="tRNA_2-thiouridylase_MnmA"/>
</dbReference>
<gene>
    <name evidence="12" type="ORF">BFS16_09580</name>
</gene>
<dbReference type="NCBIfam" id="TIGR00420">
    <property type="entry name" value="trmU"/>
    <property type="match status" value="1"/>
</dbReference>
<proteinExistence type="predicted"/>
<keyword evidence="5" id="KW-0547">Nucleotide-binding</keyword>
<dbReference type="Pfam" id="PF20259">
    <property type="entry name" value="tRNA_Me_trans_M"/>
    <property type="match status" value="1"/>
</dbReference>
<dbReference type="InterPro" id="IPR046884">
    <property type="entry name" value="MnmA-like_central"/>
</dbReference>
<feature type="domain" description="tRNA-specific 2-thiouridylase MnmA-like C-terminal" evidence="10">
    <location>
        <begin position="282"/>
        <end position="357"/>
    </location>
</feature>
<dbReference type="PANTHER" id="PTHR43052:SF1">
    <property type="entry name" value="TRNA-5-TAURINOMETHYLURIDINE 2-SULFURTRANSFERASE"/>
    <property type="match status" value="1"/>
</dbReference>
<dbReference type="Gene3D" id="3.40.50.620">
    <property type="entry name" value="HUPs"/>
    <property type="match status" value="1"/>
</dbReference>
<evidence type="ECO:0000313" key="13">
    <source>
        <dbReference type="Proteomes" id="UP000236634"/>
    </source>
</evidence>
<evidence type="ECO:0000256" key="5">
    <source>
        <dbReference type="ARBA" id="ARBA00022741"/>
    </source>
</evidence>
<keyword evidence="3" id="KW-0808">Transferase</keyword>
<feature type="domain" description="tRNA-specific 2-thiouridylase MnmA-like central" evidence="11">
    <location>
        <begin position="210"/>
        <end position="272"/>
    </location>
</feature>
<evidence type="ECO:0000259" key="11">
    <source>
        <dbReference type="Pfam" id="PF20259"/>
    </source>
</evidence>
<protein>
    <recommendedName>
        <fullName evidence="1">tRNA-uridine 2-sulfurtransferase</fullName>
        <ecNumber evidence="1">2.8.1.13</ecNumber>
    </recommendedName>
</protein>
<dbReference type="SUPFAM" id="SSF52402">
    <property type="entry name" value="Adenine nucleotide alpha hydrolases-like"/>
    <property type="match status" value="1"/>
</dbReference>
<comment type="catalytic activity">
    <reaction evidence="9">
        <text>S-sulfanyl-L-cysteinyl-[protein] + uridine(34) in tRNA + AH2 + ATP = 2-thiouridine(34) in tRNA + L-cysteinyl-[protein] + A + AMP + diphosphate + H(+)</text>
        <dbReference type="Rhea" id="RHEA:47032"/>
        <dbReference type="Rhea" id="RHEA-COMP:10131"/>
        <dbReference type="Rhea" id="RHEA-COMP:11726"/>
        <dbReference type="Rhea" id="RHEA-COMP:11727"/>
        <dbReference type="Rhea" id="RHEA-COMP:11728"/>
        <dbReference type="ChEBI" id="CHEBI:13193"/>
        <dbReference type="ChEBI" id="CHEBI:15378"/>
        <dbReference type="ChEBI" id="CHEBI:17499"/>
        <dbReference type="ChEBI" id="CHEBI:29950"/>
        <dbReference type="ChEBI" id="CHEBI:30616"/>
        <dbReference type="ChEBI" id="CHEBI:33019"/>
        <dbReference type="ChEBI" id="CHEBI:61963"/>
        <dbReference type="ChEBI" id="CHEBI:65315"/>
        <dbReference type="ChEBI" id="CHEBI:87170"/>
        <dbReference type="ChEBI" id="CHEBI:456215"/>
        <dbReference type="EC" id="2.8.1.13"/>
    </reaction>
</comment>
<keyword evidence="8" id="KW-1015">Disulfide bond</keyword>
<evidence type="ECO:0000256" key="8">
    <source>
        <dbReference type="ARBA" id="ARBA00023157"/>
    </source>
</evidence>
<dbReference type="Proteomes" id="UP000236634">
    <property type="component" value="Unassembled WGS sequence"/>
</dbReference>
<evidence type="ECO:0000256" key="4">
    <source>
        <dbReference type="ARBA" id="ARBA00022694"/>
    </source>
</evidence>
<evidence type="ECO:0000313" key="12">
    <source>
        <dbReference type="EMBL" id="PNP93165.1"/>
    </source>
</evidence>
<dbReference type="CDD" id="cd01998">
    <property type="entry name" value="MnmA_TRMU-like"/>
    <property type="match status" value="1"/>
</dbReference>
<dbReference type="PANTHER" id="PTHR43052">
    <property type="match status" value="1"/>
</dbReference>
<evidence type="ECO:0000256" key="6">
    <source>
        <dbReference type="ARBA" id="ARBA00022840"/>
    </source>
</evidence>
<comment type="caution">
    <text evidence="12">The sequence shown here is derived from an EMBL/GenBank/DDBJ whole genome shotgun (WGS) entry which is preliminary data.</text>
</comment>
<accession>A0A2K0XF65</accession>
<dbReference type="Gene3D" id="2.30.30.280">
    <property type="entry name" value="Adenine nucleotide alpha hydrolases-like domains"/>
    <property type="match status" value="1"/>
</dbReference>
<dbReference type="GO" id="GO:0008033">
    <property type="term" value="P:tRNA processing"/>
    <property type="evidence" value="ECO:0007669"/>
    <property type="project" value="UniProtKB-KW"/>
</dbReference>
<evidence type="ECO:0000256" key="7">
    <source>
        <dbReference type="ARBA" id="ARBA00022884"/>
    </source>
</evidence>
<dbReference type="AlphaFoldDB" id="A0A2K0XF65"/>
<keyword evidence="2" id="KW-0820">tRNA-binding</keyword>
<evidence type="ECO:0000256" key="3">
    <source>
        <dbReference type="ARBA" id="ARBA00022679"/>
    </source>
</evidence>